<keyword evidence="5" id="KW-0460">Magnesium</keyword>
<dbReference type="NCBIfam" id="NF005829">
    <property type="entry name" value="PRK07726.1"/>
    <property type="match status" value="1"/>
</dbReference>
<dbReference type="SUPFAM" id="SSF56712">
    <property type="entry name" value="Prokaryotic type I DNA topoisomerase"/>
    <property type="match status" value="1"/>
</dbReference>
<dbReference type="InterPro" id="IPR003601">
    <property type="entry name" value="Topo_IA_2"/>
</dbReference>
<dbReference type="Pfam" id="PF01751">
    <property type="entry name" value="Toprim"/>
    <property type="match status" value="1"/>
</dbReference>
<dbReference type="GO" id="GO:0043597">
    <property type="term" value="C:cytoplasmic replication fork"/>
    <property type="evidence" value="ECO:0007669"/>
    <property type="project" value="TreeGrafter"/>
</dbReference>
<dbReference type="PROSITE" id="PS52039">
    <property type="entry name" value="TOPO_IA_2"/>
    <property type="match status" value="1"/>
</dbReference>
<proteinExistence type="inferred from homology"/>
<accession>A0A6M0P5S4</accession>
<keyword evidence="6" id="KW-0799">Topoisomerase</keyword>
<dbReference type="GO" id="GO:0003917">
    <property type="term" value="F:DNA topoisomerase type I (single strand cut, ATP-independent) activity"/>
    <property type="evidence" value="ECO:0007669"/>
    <property type="project" value="UniProtKB-EC"/>
</dbReference>
<evidence type="ECO:0000256" key="9">
    <source>
        <dbReference type="ARBA" id="ARBA00030003"/>
    </source>
</evidence>
<dbReference type="InterPro" id="IPR013497">
    <property type="entry name" value="Topo_IA_cen"/>
</dbReference>
<dbReference type="PRINTS" id="PR00417">
    <property type="entry name" value="PRTPISMRASEI"/>
</dbReference>
<dbReference type="InterPro" id="IPR005738">
    <property type="entry name" value="TopoIII"/>
</dbReference>
<keyword evidence="7" id="KW-0238">DNA-binding</keyword>
<dbReference type="Pfam" id="PF13342">
    <property type="entry name" value="Toprim_Crpt"/>
    <property type="match status" value="1"/>
</dbReference>
<dbReference type="SMART" id="SM00437">
    <property type="entry name" value="TOP1Ac"/>
    <property type="match status" value="1"/>
</dbReference>
<dbReference type="SMART" id="SM00436">
    <property type="entry name" value="TOP1Bc"/>
    <property type="match status" value="1"/>
</dbReference>
<comment type="similarity">
    <text evidence="2">Belongs to the type IA topoisomerase family.</text>
</comment>
<dbReference type="InterPro" id="IPR023406">
    <property type="entry name" value="Topo_IA_AS"/>
</dbReference>
<dbReference type="Pfam" id="PF01131">
    <property type="entry name" value="Topoisom_bac"/>
    <property type="match status" value="1"/>
</dbReference>
<organism evidence="14 15">
    <name type="scientific">Heyndrickxia ginsengihumi</name>
    <dbReference type="NCBI Taxonomy" id="363870"/>
    <lineage>
        <taxon>Bacteria</taxon>
        <taxon>Bacillati</taxon>
        <taxon>Bacillota</taxon>
        <taxon>Bacilli</taxon>
        <taxon>Bacillales</taxon>
        <taxon>Bacillaceae</taxon>
        <taxon>Heyndrickxia</taxon>
    </lineage>
</organism>
<dbReference type="Gene3D" id="1.10.290.10">
    <property type="entry name" value="Topoisomerase I, domain 4"/>
    <property type="match status" value="1"/>
</dbReference>
<dbReference type="InterPro" id="IPR000380">
    <property type="entry name" value="Topo_IA"/>
</dbReference>
<keyword evidence="4" id="KW-0479">Metal-binding</keyword>
<dbReference type="GO" id="GO:0006281">
    <property type="term" value="P:DNA repair"/>
    <property type="evidence" value="ECO:0007669"/>
    <property type="project" value="TreeGrafter"/>
</dbReference>
<dbReference type="AlphaFoldDB" id="A0A6M0P5S4"/>
<dbReference type="Gene3D" id="1.10.460.10">
    <property type="entry name" value="Topoisomerase I, domain 2"/>
    <property type="match status" value="1"/>
</dbReference>
<evidence type="ECO:0000256" key="12">
    <source>
        <dbReference type="ARBA" id="ARBA00032877"/>
    </source>
</evidence>
<dbReference type="GO" id="GO:0046872">
    <property type="term" value="F:metal ion binding"/>
    <property type="evidence" value="ECO:0007669"/>
    <property type="project" value="UniProtKB-KW"/>
</dbReference>
<dbReference type="CDD" id="cd00186">
    <property type="entry name" value="TOP1Ac"/>
    <property type="match status" value="1"/>
</dbReference>
<dbReference type="Proteomes" id="UP000476934">
    <property type="component" value="Unassembled WGS sequence"/>
</dbReference>
<comment type="caution">
    <text evidence="14">The sequence shown here is derived from an EMBL/GenBank/DDBJ whole genome shotgun (WGS) entry which is preliminary data.</text>
</comment>
<name>A0A6M0P5S4_9BACI</name>
<evidence type="ECO:0000256" key="1">
    <source>
        <dbReference type="ARBA" id="ARBA00000213"/>
    </source>
</evidence>
<evidence type="ECO:0000256" key="2">
    <source>
        <dbReference type="ARBA" id="ARBA00009446"/>
    </source>
</evidence>
<comment type="catalytic activity">
    <reaction evidence="1">
        <text>ATP-independent breakage of single-stranded DNA, followed by passage and rejoining.</text>
        <dbReference type="EC" id="5.6.2.1"/>
    </reaction>
</comment>
<dbReference type="NCBIfam" id="TIGR01056">
    <property type="entry name" value="topB"/>
    <property type="match status" value="1"/>
</dbReference>
<evidence type="ECO:0000259" key="13">
    <source>
        <dbReference type="PROSITE" id="PS52039"/>
    </source>
</evidence>
<evidence type="ECO:0000313" key="14">
    <source>
        <dbReference type="EMBL" id="NEY19813.1"/>
    </source>
</evidence>
<dbReference type="PANTHER" id="PTHR11390:SF21">
    <property type="entry name" value="DNA TOPOISOMERASE 3-ALPHA"/>
    <property type="match status" value="1"/>
</dbReference>
<dbReference type="InterPro" id="IPR013824">
    <property type="entry name" value="Topo_IA_cen_sub1"/>
</dbReference>
<evidence type="ECO:0000256" key="11">
    <source>
        <dbReference type="ARBA" id="ARBA00032235"/>
    </source>
</evidence>
<dbReference type="InterPro" id="IPR013826">
    <property type="entry name" value="Topo_IA_cen_sub3"/>
</dbReference>
<dbReference type="GO" id="GO:0006265">
    <property type="term" value="P:DNA topological change"/>
    <property type="evidence" value="ECO:0007669"/>
    <property type="project" value="InterPro"/>
</dbReference>
<evidence type="ECO:0000256" key="7">
    <source>
        <dbReference type="ARBA" id="ARBA00023125"/>
    </source>
</evidence>
<dbReference type="RefSeq" id="WP_163173604.1">
    <property type="nucleotide sequence ID" value="NZ_JAAIWK010000009.1"/>
</dbReference>
<protein>
    <recommendedName>
        <fullName evidence="3">DNA topoisomerase</fullName>
        <ecNumber evidence="3">5.6.2.1</ecNumber>
    </recommendedName>
    <alternativeName>
        <fullName evidence="12">Omega-protein</fullName>
    </alternativeName>
    <alternativeName>
        <fullName evidence="11">Relaxing enzyme</fullName>
    </alternativeName>
    <alternativeName>
        <fullName evidence="9">Swivelase</fullName>
    </alternativeName>
    <alternativeName>
        <fullName evidence="10">Untwisting enzyme</fullName>
    </alternativeName>
</protein>
<reference evidence="14 15" key="2">
    <citation type="submission" date="2020-03" db="EMBL/GenBank/DDBJ databases">
        <title>Bacillus aquiflavi sp. nov., isolated from yellow water of strong flavor Chinese baijiu in Yibin region of China.</title>
        <authorList>
            <person name="Xie J."/>
        </authorList>
    </citation>
    <scope>NUCLEOTIDE SEQUENCE [LARGE SCALE GENOMIC DNA]</scope>
    <source>
        <strain evidence="14 15">Gsoil 114</strain>
    </source>
</reference>
<dbReference type="GO" id="GO:0003677">
    <property type="term" value="F:DNA binding"/>
    <property type="evidence" value="ECO:0007669"/>
    <property type="project" value="UniProtKB-KW"/>
</dbReference>
<reference evidence="14 15" key="1">
    <citation type="submission" date="2020-02" db="EMBL/GenBank/DDBJ databases">
        <authorList>
            <person name="Feng H."/>
        </authorList>
    </citation>
    <scope>NUCLEOTIDE SEQUENCE [LARGE SCALE GENOMIC DNA]</scope>
    <source>
        <strain evidence="14 15">Gsoil 114</strain>
    </source>
</reference>
<evidence type="ECO:0000256" key="8">
    <source>
        <dbReference type="ARBA" id="ARBA00023235"/>
    </source>
</evidence>
<evidence type="ECO:0000256" key="6">
    <source>
        <dbReference type="ARBA" id="ARBA00023029"/>
    </source>
</evidence>
<evidence type="ECO:0000256" key="4">
    <source>
        <dbReference type="ARBA" id="ARBA00022723"/>
    </source>
</evidence>
<evidence type="ECO:0000256" key="3">
    <source>
        <dbReference type="ARBA" id="ARBA00012891"/>
    </source>
</evidence>
<dbReference type="Gene3D" id="3.40.50.140">
    <property type="match status" value="1"/>
</dbReference>
<dbReference type="EC" id="5.6.2.1" evidence="3"/>
<dbReference type="InterPro" id="IPR023405">
    <property type="entry name" value="Topo_IA_core_domain"/>
</dbReference>
<dbReference type="CDD" id="cd03362">
    <property type="entry name" value="TOPRIM_TopoIA_TopoIII"/>
    <property type="match status" value="1"/>
</dbReference>
<evidence type="ECO:0000256" key="5">
    <source>
        <dbReference type="ARBA" id="ARBA00022842"/>
    </source>
</evidence>
<evidence type="ECO:0000256" key="10">
    <source>
        <dbReference type="ARBA" id="ARBA00031985"/>
    </source>
</evidence>
<evidence type="ECO:0000313" key="15">
    <source>
        <dbReference type="Proteomes" id="UP000476934"/>
    </source>
</evidence>
<keyword evidence="15" id="KW-1185">Reference proteome</keyword>
<dbReference type="PANTHER" id="PTHR11390">
    <property type="entry name" value="PROKARYOTIC DNA TOPOISOMERASE"/>
    <property type="match status" value="1"/>
</dbReference>
<dbReference type="InterPro" id="IPR034144">
    <property type="entry name" value="TOPRIM_TopoIII"/>
</dbReference>
<dbReference type="EMBL" id="JAAIWK010000009">
    <property type="protein sequence ID" value="NEY19813.1"/>
    <property type="molecule type" value="Genomic_DNA"/>
</dbReference>
<keyword evidence="8 14" id="KW-0413">Isomerase</keyword>
<dbReference type="InterPro" id="IPR013825">
    <property type="entry name" value="Topo_IA_cen_sub2"/>
</dbReference>
<dbReference type="GO" id="GO:0006310">
    <property type="term" value="P:DNA recombination"/>
    <property type="evidence" value="ECO:0007669"/>
    <property type="project" value="TreeGrafter"/>
</dbReference>
<feature type="domain" description="Topo IA-type catalytic" evidence="13">
    <location>
        <begin position="159"/>
        <end position="599"/>
    </location>
</feature>
<dbReference type="InterPro" id="IPR003602">
    <property type="entry name" value="Topo_IA_DNA-bd_dom"/>
</dbReference>
<sequence>MSFPLIIAEKPDQGSTLCSPFPHTKRNGYIQIQPNSIFPNGAYCTWAIGHLTQLVQPETYHAEWKQWKLDMLPMIPNQFKYEVAKSKYKQFQIVKQLLKDEHVTEIIHAGDAGREGELIVRNIIMLTGVNKPLKRLWISSLTKEAIKQGFQQLLTDQDTRALYYEAYARTCADWLVGMNASRVYSILLKQKGINDVFSVGRVQTPTLALIVKREIEIEQFQSQPFWEVFATFHVDGKSYIGKWEKDGESRLQDPELAKKIAAFCEQKTAVVNDVKTERKEFQPPLLFNLSALQATANQLFKFPPKKTLDILQSLYQKGIVSYPRSDSNYVTKGEAETFPAILSKIHHFSEYEAYFPLPKTNIVQNKRFVNEKKVTDHYAIIPTEQVVNPNSLPSDERKIYDLVIRRLIAAHYQQAIFDYTTITTLVDSRAIFVSKGKQLIQEGWRKVLHQGKDGKDELLPNVEKNQHGTVKKVEVKEGKTQPPKRYTEGQLIILMKTAGKYLENEELEKVLKKVEGLGTEATRAGIITLLKDRKYIEIKKNQVYATDKAKVLIRAIGNKILASPEMTAKWEQRLSEIGVGTAQAATFMEQVKKLSRKIVEDAIQSSPNWEFSGLKTEEIIRTNSKFTLGKKVGKCAVCNGDIIDKGKFYGCSQYKQTKCSFTLPKMILGKKISQTNVKKLLLGEETNLIKGFKKNGRTFNAKLKLIDQKLQFLFERRMETKSLPNQD</sequence>
<dbReference type="PROSITE" id="PS00396">
    <property type="entry name" value="TOPO_IA_1"/>
    <property type="match status" value="1"/>
</dbReference>
<gene>
    <name evidence="14" type="ORF">G4D61_07490</name>
</gene>
<dbReference type="InterPro" id="IPR006171">
    <property type="entry name" value="TOPRIM_dom"/>
</dbReference>
<dbReference type="Gene3D" id="2.70.20.10">
    <property type="entry name" value="Topoisomerase I, domain 3"/>
    <property type="match status" value="1"/>
</dbReference>
<dbReference type="InterPro" id="IPR025589">
    <property type="entry name" value="Toprim_C_rpt"/>
</dbReference>